<sequence length="218" mass="24735">MRSWYSDWLSWKARDRLPLEEFLRDMILPAEEFLANSGTKFVRRLTNPKISREVRSTKSSSDSSESRWITKSTERNIRSKLVTSWPTCSLLDRSHWKSCTESVVASGTHPRSVTRVTRQLRTDVSCSHRARASGEGDPAKIWKKGFVLVGQVKGASRGMSFGTRTDRLWSVDSDILVVVVITRCRSVRDRMQEEIQALSIELVVGRSSLSGRTACLPM</sequence>
<dbReference type="AlphaFoldDB" id="A0A8D8DPN5"/>
<protein>
    <submittedName>
        <fullName evidence="1">(northern house mosquito) hypothetical protein</fullName>
    </submittedName>
</protein>
<organism evidence="1">
    <name type="scientific">Culex pipiens</name>
    <name type="common">House mosquito</name>
    <dbReference type="NCBI Taxonomy" id="7175"/>
    <lineage>
        <taxon>Eukaryota</taxon>
        <taxon>Metazoa</taxon>
        <taxon>Ecdysozoa</taxon>
        <taxon>Arthropoda</taxon>
        <taxon>Hexapoda</taxon>
        <taxon>Insecta</taxon>
        <taxon>Pterygota</taxon>
        <taxon>Neoptera</taxon>
        <taxon>Endopterygota</taxon>
        <taxon>Diptera</taxon>
        <taxon>Nematocera</taxon>
        <taxon>Culicoidea</taxon>
        <taxon>Culicidae</taxon>
        <taxon>Culicinae</taxon>
        <taxon>Culicini</taxon>
        <taxon>Culex</taxon>
        <taxon>Culex</taxon>
    </lineage>
</organism>
<reference evidence="1" key="1">
    <citation type="submission" date="2021-05" db="EMBL/GenBank/DDBJ databases">
        <authorList>
            <person name="Alioto T."/>
            <person name="Alioto T."/>
            <person name="Gomez Garrido J."/>
        </authorList>
    </citation>
    <scope>NUCLEOTIDE SEQUENCE</scope>
</reference>
<name>A0A8D8DPN5_CULPI</name>
<dbReference type="EMBL" id="HBUE01165774">
    <property type="protein sequence ID" value="CAG6512515.1"/>
    <property type="molecule type" value="Transcribed_RNA"/>
</dbReference>
<evidence type="ECO:0000313" key="1">
    <source>
        <dbReference type="EMBL" id="CAG6512515.1"/>
    </source>
</evidence>
<proteinExistence type="predicted"/>
<accession>A0A8D8DPN5</accession>
<dbReference type="EMBL" id="HBUE01271076">
    <property type="protein sequence ID" value="CAG6563976.1"/>
    <property type="molecule type" value="Transcribed_RNA"/>
</dbReference>